<keyword evidence="1" id="KW-0175">Coiled coil</keyword>
<keyword evidence="5" id="KW-1185">Reference proteome</keyword>
<feature type="chain" id="PRO_5011408788" evidence="2">
    <location>
        <begin position="21"/>
        <end position="266"/>
    </location>
</feature>
<reference evidence="4" key="2">
    <citation type="submission" date="2021-02" db="UniProtKB">
        <authorList>
            <consortium name="EnsemblMetazoa"/>
        </authorList>
    </citation>
    <scope>IDENTIFICATION</scope>
    <source>
        <strain evidence="4">JHB</strain>
    </source>
</reference>
<dbReference type="EMBL" id="DS232233">
    <property type="protein sequence ID" value="EDS38099.1"/>
    <property type="molecule type" value="Genomic_DNA"/>
</dbReference>
<dbReference type="VEuPathDB" id="VectorBase:CPIJ012899"/>
<evidence type="ECO:0000313" key="5">
    <source>
        <dbReference type="Proteomes" id="UP000002320"/>
    </source>
</evidence>
<dbReference type="KEGG" id="cqu:CpipJ_CPIJ012899"/>
<organism>
    <name type="scientific">Culex quinquefasciatus</name>
    <name type="common">Southern house mosquito</name>
    <name type="synonym">Culex pungens</name>
    <dbReference type="NCBI Taxonomy" id="7176"/>
    <lineage>
        <taxon>Eukaryota</taxon>
        <taxon>Metazoa</taxon>
        <taxon>Ecdysozoa</taxon>
        <taxon>Arthropoda</taxon>
        <taxon>Hexapoda</taxon>
        <taxon>Insecta</taxon>
        <taxon>Pterygota</taxon>
        <taxon>Neoptera</taxon>
        <taxon>Endopterygota</taxon>
        <taxon>Diptera</taxon>
        <taxon>Nematocera</taxon>
        <taxon>Culicoidea</taxon>
        <taxon>Culicidae</taxon>
        <taxon>Culicinae</taxon>
        <taxon>Culicini</taxon>
        <taxon>Culex</taxon>
        <taxon>Culex</taxon>
    </lineage>
</organism>
<evidence type="ECO:0000256" key="1">
    <source>
        <dbReference type="SAM" id="Coils"/>
    </source>
</evidence>
<evidence type="ECO:0000313" key="3">
    <source>
        <dbReference type="EMBL" id="EDS38099.1"/>
    </source>
</evidence>
<protein>
    <submittedName>
        <fullName evidence="3 4">Secreted protein</fullName>
    </submittedName>
</protein>
<dbReference type="EnsemblMetazoa" id="CPIJ012899-RA">
    <property type="protein sequence ID" value="CPIJ012899-PA"/>
    <property type="gene ID" value="CPIJ012899"/>
</dbReference>
<keyword evidence="2" id="KW-0732">Signal</keyword>
<dbReference type="InParanoid" id="B0X0D8"/>
<dbReference type="AlphaFoldDB" id="B0X0D8"/>
<reference evidence="3" key="1">
    <citation type="submission" date="2007-03" db="EMBL/GenBank/DDBJ databases">
        <title>Annotation of Culex pipiens quinquefasciatus.</title>
        <authorList>
            <consortium name="The Broad Institute Genome Sequencing Platform"/>
            <person name="Atkinson P.W."/>
            <person name="Hemingway J."/>
            <person name="Christensen B.M."/>
            <person name="Higgs S."/>
            <person name="Kodira C."/>
            <person name="Hannick L."/>
            <person name="Megy K."/>
            <person name="O'Leary S."/>
            <person name="Pearson M."/>
            <person name="Haas B.J."/>
            <person name="Mauceli E."/>
            <person name="Wortman J.R."/>
            <person name="Lee N.H."/>
            <person name="Guigo R."/>
            <person name="Stanke M."/>
            <person name="Alvarado L."/>
            <person name="Amedeo P."/>
            <person name="Antoine C.H."/>
            <person name="Arensburger P."/>
            <person name="Bidwell S.L."/>
            <person name="Crawford M."/>
            <person name="Camaro F."/>
            <person name="Devon K."/>
            <person name="Engels R."/>
            <person name="Hammond M."/>
            <person name="Howarth C."/>
            <person name="Koehrsen M."/>
            <person name="Lawson D."/>
            <person name="Montgomery P."/>
            <person name="Nene V."/>
            <person name="Nusbaum C."/>
            <person name="Puiu D."/>
            <person name="Romero-Severson J."/>
            <person name="Severson D.W."/>
            <person name="Shumway M."/>
            <person name="Sisk P."/>
            <person name="Stolte C."/>
            <person name="Zeng Q."/>
            <person name="Eisenstadt E."/>
            <person name="Fraser-Liggett C."/>
            <person name="Strausberg R."/>
            <person name="Galagan J."/>
            <person name="Birren B."/>
            <person name="Collins F.H."/>
        </authorList>
    </citation>
    <scope>NUCLEOTIDE SEQUENCE [LARGE SCALE GENOMIC DNA]</scope>
    <source>
        <strain evidence="3">JHB</strain>
    </source>
</reference>
<dbReference type="Proteomes" id="UP000002320">
    <property type="component" value="Unassembled WGS sequence"/>
</dbReference>
<accession>B0X0D8</accession>
<name>B0X0D8_CULQU</name>
<sequence>MKHLLVAIVSVTCFLSVVWCYSNAQCRSFDNALQDINYELDQESRKHNFYFHYTQNTYIAKTKHVLKELNTRIKQKQQSRDSTQCTALENAVKVKSLNYGLEIEGLEDSVSRFEKLIDFLDERNLNQRNDTDRKLVVSQQIALAYVDLQEDLKQANAAIDRLNQTNSDLTRNYQVLQQEYHRLLAKLHANAAAIHGKTGNITGLHNETATIKPELLNLPTANNVTTLTNSTEEAGALVKEPFDVDVRTNVTTNKNNSTNAEADEYE</sequence>
<dbReference type="Gene3D" id="1.20.5.170">
    <property type="match status" value="1"/>
</dbReference>
<dbReference type="HOGENOM" id="CLU_1046808_0_0_1"/>
<proteinExistence type="predicted"/>
<evidence type="ECO:0000256" key="2">
    <source>
        <dbReference type="SAM" id="SignalP"/>
    </source>
</evidence>
<gene>
    <name evidence="4" type="primary">6045814</name>
    <name evidence="3" type="ORF">CpipJ_CPIJ012899</name>
</gene>
<feature type="coiled-coil region" evidence="1">
    <location>
        <begin position="59"/>
        <end position="186"/>
    </location>
</feature>
<evidence type="ECO:0000313" key="4">
    <source>
        <dbReference type="EnsemblMetazoa" id="CPIJ012899-PA"/>
    </source>
</evidence>
<feature type="signal peptide" evidence="2">
    <location>
        <begin position="1"/>
        <end position="20"/>
    </location>
</feature>